<dbReference type="EMBL" id="DTGT01000165">
    <property type="protein sequence ID" value="HGH60711.1"/>
    <property type="molecule type" value="Genomic_DNA"/>
</dbReference>
<feature type="region of interest" description="Disordered" evidence="1">
    <location>
        <begin position="99"/>
        <end position="127"/>
    </location>
</feature>
<evidence type="ECO:0000256" key="1">
    <source>
        <dbReference type="SAM" id="MobiDB-lite"/>
    </source>
</evidence>
<sequence>MKEAPDNATQEPRAAGTPARSLPDFVDTYYAGCTMVVSSPVDICVYFGRYTLKDLETGRPGLVQIFEKQVYLTPEEAERVGQAILKTVQVFKAAQRGELKTGMSKASGTQSVESDPLSSGRDDLIKV</sequence>
<gene>
    <name evidence="2" type="ORF">ENV54_05375</name>
</gene>
<dbReference type="AlphaFoldDB" id="A0A7C4ETB4"/>
<name>A0A7C4ETB4_9BACT</name>
<evidence type="ECO:0000313" key="2">
    <source>
        <dbReference type="EMBL" id="HGH60711.1"/>
    </source>
</evidence>
<proteinExistence type="predicted"/>
<protein>
    <recommendedName>
        <fullName evidence="3">DUF3467 domain-containing protein</fullName>
    </recommendedName>
</protein>
<reference evidence="2" key="1">
    <citation type="journal article" date="2020" name="mSystems">
        <title>Genome- and Community-Level Interaction Insights into Carbon Utilization and Element Cycling Functions of Hydrothermarchaeota in Hydrothermal Sediment.</title>
        <authorList>
            <person name="Zhou Z."/>
            <person name="Liu Y."/>
            <person name="Xu W."/>
            <person name="Pan J."/>
            <person name="Luo Z.H."/>
            <person name="Li M."/>
        </authorList>
    </citation>
    <scope>NUCLEOTIDE SEQUENCE [LARGE SCALE GENOMIC DNA]</scope>
    <source>
        <strain evidence="2">SpSt-769</strain>
    </source>
</reference>
<evidence type="ECO:0008006" key="3">
    <source>
        <dbReference type="Google" id="ProtNLM"/>
    </source>
</evidence>
<comment type="caution">
    <text evidence="2">The sequence shown here is derived from an EMBL/GenBank/DDBJ whole genome shotgun (WGS) entry which is preliminary data.</text>
</comment>
<feature type="compositionally biased region" description="Polar residues" evidence="1">
    <location>
        <begin position="104"/>
        <end position="117"/>
    </location>
</feature>
<accession>A0A7C4ETB4</accession>
<organism evidence="2">
    <name type="scientific">Desulfomonile tiedjei</name>
    <dbReference type="NCBI Taxonomy" id="2358"/>
    <lineage>
        <taxon>Bacteria</taxon>
        <taxon>Pseudomonadati</taxon>
        <taxon>Thermodesulfobacteriota</taxon>
        <taxon>Desulfomonilia</taxon>
        <taxon>Desulfomonilales</taxon>
        <taxon>Desulfomonilaceae</taxon>
        <taxon>Desulfomonile</taxon>
    </lineage>
</organism>